<dbReference type="SUPFAM" id="SSF56801">
    <property type="entry name" value="Acetyl-CoA synthetase-like"/>
    <property type="match status" value="1"/>
</dbReference>
<dbReference type="Pfam" id="PF00067">
    <property type="entry name" value="p450"/>
    <property type="match status" value="1"/>
</dbReference>
<dbReference type="GO" id="GO:0070566">
    <property type="term" value="F:adenylyltransferase activity"/>
    <property type="evidence" value="ECO:0007669"/>
    <property type="project" value="TreeGrafter"/>
</dbReference>
<dbReference type="GO" id="GO:0004497">
    <property type="term" value="F:monooxygenase activity"/>
    <property type="evidence" value="ECO:0007669"/>
    <property type="project" value="InterPro"/>
</dbReference>
<dbReference type="Gene3D" id="3.30.300.30">
    <property type="match status" value="1"/>
</dbReference>
<dbReference type="InterPro" id="IPR000873">
    <property type="entry name" value="AMP-dep_synth/lig_dom"/>
</dbReference>
<comment type="similarity">
    <text evidence="2">Belongs to the cytochrome P450 family.</text>
</comment>
<dbReference type="RefSeq" id="WP_144081570.1">
    <property type="nucleotide sequence ID" value="NZ_MZMV01000005.1"/>
</dbReference>
<dbReference type="GO" id="GO:0005886">
    <property type="term" value="C:plasma membrane"/>
    <property type="evidence" value="ECO:0007669"/>
    <property type="project" value="TreeGrafter"/>
</dbReference>
<dbReference type="GO" id="GO:0005506">
    <property type="term" value="F:iron ion binding"/>
    <property type="evidence" value="ECO:0007669"/>
    <property type="project" value="InterPro"/>
</dbReference>
<comment type="caution">
    <text evidence="4">The sequence shown here is derived from an EMBL/GenBank/DDBJ whole genome shotgun (WGS) entry which is preliminary data.</text>
</comment>
<dbReference type="AlphaFoldDB" id="A0A2D0AX29"/>
<dbReference type="PANTHER" id="PTHR22754:SF32">
    <property type="entry name" value="DISCO-INTERACTING PROTEIN 2"/>
    <property type="match status" value="1"/>
</dbReference>
<dbReference type="PRINTS" id="PR00359">
    <property type="entry name" value="BP450"/>
</dbReference>
<dbReference type="Gene3D" id="1.10.630.10">
    <property type="entry name" value="Cytochrome P450"/>
    <property type="match status" value="1"/>
</dbReference>
<evidence type="ECO:0000259" key="3">
    <source>
        <dbReference type="Pfam" id="PF00501"/>
    </source>
</evidence>
<reference evidence="4 5" key="1">
    <citation type="submission" date="2017-03" db="EMBL/GenBank/DDBJ databases">
        <title>Whole genome sequence of Micromonospora wenchangensis, isolated from mangrove soil.</title>
        <authorList>
            <person name="Yang H."/>
        </authorList>
    </citation>
    <scope>NUCLEOTIDE SEQUENCE [LARGE SCALE GENOMIC DNA]</scope>
    <source>
        <strain evidence="4 5">CCTCC AA 2012002</strain>
    </source>
</reference>
<accession>A0A2D0AX29</accession>
<feature type="domain" description="AMP-dependent synthetase/ligase" evidence="3">
    <location>
        <begin position="463"/>
        <end position="839"/>
    </location>
</feature>
<dbReference type="Proteomes" id="UP000197174">
    <property type="component" value="Unassembled WGS sequence"/>
</dbReference>
<protein>
    <recommendedName>
        <fullName evidence="3">AMP-dependent synthetase/ligase domain-containing protein</fullName>
    </recommendedName>
</protein>
<evidence type="ECO:0000313" key="5">
    <source>
        <dbReference type="Proteomes" id="UP000197174"/>
    </source>
</evidence>
<keyword evidence="5" id="KW-1185">Reference proteome</keyword>
<name>A0A2D0AX29_9ACTN</name>
<evidence type="ECO:0000256" key="1">
    <source>
        <dbReference type="ARBA" id="ARBA00006432"/>
    </source>
</evidence>
<organism evidence="4 5">
    <name type="scientific">Micromonospora wenchangensis</name>
    <dbReference type="NCBI Taxonomy" id="1185415"/>
    <lineage>
        <taxon>Bacteria</taxon>
        <taxon>Bacillati</taxon>
        <taxon>Actinomycetota</taxon>
        <taxon>Actinomycetes</taxon>
        <taxon>Micromonosporales</taxon>
        <taxon>Micromonosporaceae</taxon>
        <taxon>Micromonospora</taxon>
    </lineage>
</organism>
<dbReference type="GO" id="GO:0006633">
    <property type="term" value="P:fatty acid biosynthetic process"/>
    <property type="evidence" value="ECO:0007669"/>
    <property type="project" value="TreeGrafter"/>
</dbReference>
<dbReference type="OrthoDB" id="3671040at2"/>
<dbReference type="PANTHER" id="PTHR22754">
    <property type="entry name" value="DISCO-INTERACTING PROTEIN 2 DIP2 -RELATED"/>
    <property type="match status" value="1"/>
</dbReference>
<dbReference type="Pfam" id="PF00501">
    <property type="entry name" value="AMP-binding"/>
    <property type="match status" value="1"/>
</dbReference>
<dbReference type="Gene3D" id="3.40.50.12780">
    <property type="entry name" value="N-terminal domain of ligase-like"/>
    <property type="match status" value="1"/>
</dbReference>
<dbReference type="InterPro" id="IPR002397">
    <property type="entry name" value="Cyt_P450_B"/>
</dbReference>
<dbReference type="InterPro" id="IPR045851">
    <property type="entry name" value="AMP-bd_C_sf"/>
</dbReference>
<dbReference type="SUPFAM" id="SSF48264">
    <property type="entry name" value="Cytochrome P450"/>
    <property type="match status" value="1"/>
</dbReference>
<proteinExistence type="inferred from homology"/>
<dbReference type="InterPro" id="IPR042099">
    <property type="entry name" value="ANL_N_sf"/>
</dbReference>
<comment type="similarity">
    <text evidence="1">Belongs to the ATP-dependent AMP-binding enzyme family.</text>
</comment>
<gene>
    <name evidence="4" type="ORF">B5D80_04190</name>
</gene>
<dbReference type="EMBL" id="MZMV01000005">
    <property type="protein sequence ID" value="OWV11499.1"/>
    <property type="molecule type" value="Genomic_DNA"/>
</dbReference>
<evidence type="ECO:0000256" key="2">
    <source>
        <dbReference type="ARBA" id="ARBA00010617"/>
    </source>
</evidence>
<sequence length="993" mass="106326">MAEDVPRAGTVGRAQALAALEALWSDAGRRDPFPHVRTLLAHAPVVPIGPRRAVVLGYPECEQVLRNPDVFRVCDTVWADQSWPTWREHPSVSSIYNGLNHQESPDNQPARRLLVRLFGPKQLTRHRPLMEQLCQRYVRRLGGAARDGRVDVTDDLLHLPMALLATLLGFPDSDLPRLRDWSTALMEANDFNPPGTDLAAADAAICELRRYLRPRLVGDPAAARADLTADLVGGWPAEDVEGLVDNVTFLLGAGNETSAAMLGTGVFLLADQPHLAALLRDRPDLAAAFTREVLRYDPPAKMTGRWVTRPTTLGGVRLPQGCMVVVQVAAAGRDPRQYPDPDRFDPFRFAPVSADGVAQEPPRSLTLGVGPHHCVGSTLAQLTGEIVFPLVARVCAGLRVAGPVVRAAGMVVHGWDRLPVAIPAPVHGPVNPPQPARIEGATLPDALRRLAVAAPDTGWVFPGVSQRLTAAQLYRGAVAAGRGLVAAGVRPGDRVGLLTPTGPDLWLGAFGIMLAAGSVSALPMRPMGESPQVAAARITRIVDAAGMRLIVAHPRYERLVRAVRQLRPGLRCVPLPVAGDRCDRLPDITPDDLAVVQYTSGSTAFPKGVTLPHATVLAGLRALLASSAVTGRDSLVQWVPHHHDMGFFTALGYGLAGLPVHMFTSTDFIRRPVAFLEYLSRQQVTATTGPDHGYALMTEAVDRSDPRGLDLSRWRLAYNGAEPVRSETVHRFTETVARFGAAAGVMYPVYGLAEATLCAAFPPPGSLARIVHVDRQVLAADGHVRHVAADADGARPLVSVGRPVQGLRLRLVDPSGVEVHDGRVGEVQIIGDSVTPGYLFDPDATAAAFDGGWLRTGDLGVRLDGDLFIVGRDKDMIIVAGRNIFAEDAELVTRTVPGVHQGRCVAFAAAQAAGQLGLDEEHLVVVAESLDMGRAAHLAADIRRRLQGELGVSAVQVHVVRRGTLPRTTSGKWQRGAARDLLAGTRIPTVTSP</sequence>
<evidence type="ECO:0000313" key="4">
    <source>
        <dbReference type="EMBL" id="OWV11499.1"/>
    </source>
</evidence>
<dbReference type="InterPro" id="IPR001128">
    <property type="entry name" value="Cyt_P450"/>
</dbReference>
<dbReference type="GO" id="GO:0016705">
    <property type="term" value="F:oxidoreductase activity, acting on paired donors, with incorporation or reduction of molecular oxygen"/>
    <property type="evidence" value="ECO:0007669"/>
    <property type="project" value="InterPro"/>
</dbReference>
<dbReference type="InterPro" id="IPR036396">
    <property type="entry name" value="Cyt_P450_sf"/>
</dbReference>
<dbReference type="GO" id="GO:0020037">
    <property type="term" value="F:heme binding"/>
    <property type="evidence" value="ECO:0007669"/>
    <property type="project" value="InterPro"/>
</dbReference>